<dbReference type="PANTHER" id="PTHR44329">
    <property type="entry name" value="SERINE/THREONINE-PROTEIN KINASE TNNI3K-RELATED"/>
    <property type="match status" value="1"/>
</dbReference>
<accession>A0A2Z6REX8</accession>
<keyword evidence="4" id="KW-0067">ATP-binding</keyword>
<reference evidence="7 8" key="1">
    <citation type="submission" date="2017-11" db="EMBL/GenBank/DDBJ databases">
        <title>The genome of Rhizophagus clarus HR1 reveals common genetic basis of auxotrophy among arbuscular mycorrhizal fungi.</title>
        <authorList>
            <person name="Kobayashi Y."/>
        </authorList>
    </citation>
    <scope>NUCLEOTIDE SEQUENCE [LARGE SCALE GENOMIC DNA]</scope>
    <source>
        <strain evidence="7 8">HR1</strain>
    </source>
</reference>
<keyword evidence="3" id="KW-0418">Kinase</keyword>
<proteinExistence type="predicted"/>
<organism evidence="7 8">
    <name type="scientific">Rhizophagus clarus</name>
    <dbReference type="NCBI Taxonomy" id="94130"/>
    <lineage>
        <taxon>Eukaryota</taxon>
        <taxon>Fungi</taxon>
        <taxon>Fungi incertae sedis</taxon>
        <taxon>Mucoromycota</taxon>
        <taxon>Glomeromycotina</taxon>
        <taxon>Glomeromycetes</taxon>
        <taxon>Glomerales</taxon>
        <taxon>Glomeraceae</taxon>
        <taxon>Rhizophagus</taxon>
    </lineage>
</organism>
<name>A0A2Z6REX8_9GLOM</name>
<dbReference type="PROSITE" id="PS50011">
    <property type="entry name" value="PROTEIN_KINASE_DOM"/>
    <property type="match status" value="1"/>
</dbReference>
<dbReference type="Pfam" id="PF07714">
    <property type="entry name" value="PK_Tyr_Ser-Thr"/>
    <property type="match status" value="2"/>
</dbReference>
<dbReference type="SUPFAM" id="SSF56112">
    <property type="entry name" value="Protein kinase-like (PK-like)"/>
    <property type="match status" value="4"/>
</dbReference>
<dbReference type="InterPro" id="IPR051681">
    <property type="entry name" value="Ser/Thr_Kinases-Pseudokinases"/>
</dbReference>
<evidence type="ECO:0000256" key="1">
    <source>
        <dbReference type="ARBA" id="ARBA00022679"/>
    </source>
</evidence>
<dbReference type="SMART" id="SM00220">
    <property type="entry name" value="S_TKc"/>
    <property type="match status" value="1"/>
</dbReference>
<dbReference type="InterPro" id="IPR000719">
    <property type="entry name" value="Prot_kinase_dom"/>
</dbReference>
<protein>
    <recommendedName>
        <fullName evidence="6">Protein kinase domain-containing protein</fullName>
    </recommendedName>
</protein>
<evidence type="ECO:0000259" key="6">
    <source>
        <dbReference type="PROSITE" id="PS50011"/>
    </source>
</evidence>
<keyword evidence="2" id="KW-0547">Nucleotide-binding</keyword>
<sequence length="1962" mass="229475">MGIVKINDDENFFDPTPKLKSSPIPIKFISFSEEDFKCIYCSEEYIYTLFARQKYCKKCLSRYLTDIADNNIYLDVSYIMNLKCIKHEIRTKEPHLYEKYCRLCNKSLYQGTNIIGTRQLNLCSNCYLISFGCIGSTSIKKSIPVIYLPWWHNISYCDACSEFLTFTSDCQKHCKNCLIFYIGCRYCLTTNIIFGFTNQSQCKKCKRVSFDTNIFSGNRELDELLLNLVFPDVYNISKTDEFVDKKIDNNKYFLPSETISTIRSMCQNHKNTQSEILMDQSERSIEWIPYSQFTNVVEIAKEEFGIIYYHATWAQKSVILKKFMSSPETGKHFLNELKSNCYEIKRHIVRIHGVTKDLKLGNYILVTQYASGGVLHNWFMSNVKNYKYVEFSDCLQHDEMDLTKLMIFDPTTPKPKSSPIPIKFISFNEYDYKCIYCEEEYIVTFSDRKKYCKKCLSSYLTNLTGINTYLDIYIFTRKLESSKYEISKTEEPQNIQECCRNCLGILFFKQMPVDVFYWSNYTIIEHSLYNNYMVENEKFCKLCGNSLYQERMMVSSGYIKSTLAKNSIPIIHLPWWHNVSRCDACNKSLIFTSDYQKYCENCLVFYNGCRYCLTTNIIFGLTTQSQCIKCERISSVIVNILSGNNDLDDFIFNLRPYKNLRIDEFSDKIKNNDKYILSSEINSTIHSICQNYKDTQSKDQSEKLMEWIPYSRFTNVVVITEGGFDIIYRATLDQENVILKKFKNSQDTSKYFLNELKSNRACYEIKYHISKICGITKDLKSGDYMLVMQYASAEDLHNWFICEKYYKYVEFSNCLRHSNLLDSTKPVNFDSTPKLKPSPIQINFISFNENDNKCIYCEEEYIYTLFFTGQKYCKNCLSRYLNSIEDNNMYLDIYYTMNLECIEHEIGTKASQVKEFCRNCLKVLFFKQILFEHNTDRSLIKSENYCKLCENSICQKTDLLKTVQFKLLSNCYLISTGYLESISSKEEHISVIHLPWWHNIYSCVTCSKSLIFTSDCQKYCDNCLIFYIGCRYCLTTNIIFGLTTQSQCIKCERTSSVIVNILSGNNDLDDFIINLRPGIYNNLRIDEFSDKIKNNDKYFLSSEINSTIHSICQRYKDSQSKDQSKKLMEWIPYSRFTNVVEIAKGGFGIIYRATLVQENVILKKFKNSQDTINKYFLNELESNQACYEIKHHIISRICGITKDLKSGDYMLVMQYASIGDLQNWLMLYEKNYKYVEFSNYLQHNEVDLIKPTNFSQFPELKSSPISIKFISFNANDNKCIYCEEEYTQTPFWQKYCNNCLSCYLNSIENNNMYLDIYYTMSLECIEHEIRTKASQVIKECCRNCLKVLFFKQIFEHNADRSLIKSENYCKLCENSICQETDMLKMVQFKLPSDCYLISTGYLESILTKELISVIYIPWWHNIYSCVACSNSLIFTSDCQKYCDNCLIFYIGCRYCLTTNIIFGLITQSQCKKCERISSVTVAILSNNDDLDNFIIDLKPGFYNNLRIEEFADKIKNNDKYFLPLEINSTIQSICQSYKDTQSMDQSEKLMEWIPYYQFTNVVEIAKGGFGIIYRATLVQENVILKKFQNSQDTSKYFLNELKSNQNCYEIKHHIIRTHGITKDPKSGDYMLVMQYASGGDLHNWLQNKFAEIKWNKDKLIILWQISEGLETIHKSDYIHRDFHSGNILYDLLHNSSKFKKRHQWLIGDLGLSQPANNTSNNEIYGVIPYIAPEVFRSSPFSKESDVYSMGMVMWELTTGCKPFANVEHDHNLILSILDGERPEITEDTPECYADLMKSCWDPDPKKRPSAKMIRNTLGSWSFRNKNNYIFDNAELKRNELLKSEKLGPEFAKKPHPKAIYTSRSLSPFISKCSSINSYSNISFDNKQGCGYVSLEQGFDIYNGYDSIEQDLDIDNDYYDSIEQDFDIDINSALHSNAITSKKRNSEESNVEIHDNGGKYSSE</sequence>
<dbReference type="InterPro" id="IPR011009">
    <property type="entry name" value="Kinase-like_dom_sf"/>
</dbReference>
<dbReference type="Proteomes" id="UP000247702">
    <property type="component" value="Unassembled WGS sequence"/>
</dbReference>
<evidence type="ECO:0000256" key="4">
    <source>
        <dbReference type="ARBA" id="ARBA00022840"/>
    </source>
</evidence>
<dbReference type="InterPro" id="IPR001245">
    <property type="entry name" value="Ser-Thr/Tyr_kinase_cat_dom"/>
</dbReference>
<keyword evidence="1" id="KW-0808">Transferase</keyword>
<evidence type="ECO:0000313" key="8">
    <source>
        <dbReference type="Proteomes" id="UP000247702"/>
    </source>
</evidence>
<evidence type="ECO:0000313" key="7">
    <source>
        <dbReference type="EMBL" id="GBC00624.1"/>
    </source>
</evidence>
<evidence type="ECO:0000256" key="3">
    <source>
        <dbReference type="ARBA" id="ARBA00022777"/>
    </source>
</evidence>
<comment type="caution">
    <text evidence="7">The sequence shown here is derived from an EMBL/GenBank/DDBJ whole genome shotgun (WGS) entry which is preliminary data.</text>
</comment>
<dbReference type="Gene3D" id="1.10.510.10">
    <property type="entry name" value="Transferase(Phosphotransferase) domain 1"/>
    <property type="match status" value="4"/>
</dbReference>
<feature type="compositionally biased region" description="Basic and acidic residues" evidence="5">
    <location>
        <begin position="1943"/>
        <end position="1962"/>
    </location>
</feature>
<gene>
    <name evidence="7" type="ORF">RclHR1_03910011</name>
</gene>
<dbReference type="GO" id="GO:0004674">
    <property type="term" value="F:protein serine/threonine kinase activity"/>
    <property type="evidence" value="ECO:0007669"/>
    <property type="project" value="TreeGrafter"/>
</dbReference>
<dbReference type="EMBL" id="BEXD01003235">
    <property type="protein sequence ID" value="GBC00624.1"/>
    <property type="molecule type" value="Genomic_DNA"/>
</dbReference>
<dbReference type="PANTHER" id="PTHR44329:SF288">
    <property type="entry name" value="MITOGEN-ACTIVATED PROTEIN KINASE KINASE KINASE 20"/>
    <property type="match status" value="1"/>
</dbReference>
<feature type="domain" description="Protein kinase" evidence="6">
    <location>
        <begin position="1558"/>
        <end position="1829"/>
    </location>
</feature>
<dbReference type="GO" id="GO:0005524">
    <property type="term" value="F:ATP binding"/>
    <property type="evidence" value="ECO:0007669"/>
    <property type="project" value="InterPro"/>
</dbReference>
<feature type="region of interest" description="Disordered" evidence="5">
    <location>
        <begin position="1940"/>
        <end position="1962"/>
    </location>
</feature>
<evidence type="ECO:0000256" key="5">
    <source>
        <dbReference type="SAM" id="MobiDB-lite"/>
    </source>
</evidence>
<evidence type="ECO:0000256" key="2">
    <source>
        <dbReference type="ARBA" id="ARBA00022741"/>
    </source>
</evidence>
<keyword evidence="8" id="KW-1185">Reference proteome</keyword>